<evidence type="ECO:0000313" key="4">
    <source>
        <dbReference type="EMBL" id="GHF83449.1"/>
    </source>
</evidence>
<dbReference type="GO" id="GO:0019148">
    <property type="term" value="F:D-cysteine desulfhydrase activity"/>
    <property type="evidence" value="ECO:0007669"/>
    <property type="project" value="TreeGrafter"/>
</dbReference>
<evidence type="ECO:0008006" key="6">
    <source>
        <dbReference type="Google" id="ProtNLM"/>
    </source>
</evidence>
<keyword evidence="5" id="KW-1185">Reference proteome</keyword>
<comment type="cofactor">
    <cofactor evidence="1">
        <name>pyridoxal 5'-phosphate</name>
        <dbReference type="ChEBI" id="CHEBI:597326"/>
    </cofactor>
</comment>
<sequence>MAALAEHFGTCYVMPEGGSNALGVRGCAELPTEIEANLDVICCACGTGATPAGIADGLTGTRRALGFAVLKGGRFLDDEVRRLQREAFGRATSNWAMDDGFHFGGYAKRTPSHSTGCTRPR</sequence>
<evidence type="ECO:0000313" key="5">
    <source>
        <dbReference type="Proteomes" id="UP000658656"/>
    </source>
</evidence>
<dbReference type="PANTHER" id="PTHR43780">
    <property type="entry name" value="1-AMINOCYCLOPROPANE-1-CARBOXYLATE DEAMINASE-RELATED"/>
    <property type="match status" value="1"/>
</dbReference>
<dbReference type="RefSeq" id="WP_229881459.1">
    <property type="nucleotide sequence ID" value="NZ_BNAV01000016.1"/>
</dbReference>
<dbReference type="AlphaFoldDB" id="A0A8H9IYC0"/>
<reference evidence="4" key="1">
    <citation type="journal article" date="2014" name="Int. J. Syst. Evol. Microbiol.">
        <title>Complete genome sequence of Corynebacterium casei LMG S-19264T (=DSM 44701T), isolated from a smear-ripened cheese.</title>
        <authorList>
            <consortium name="US DOE Joint Genome Institute (JGI-PGF)"/>
            <person name="Walter F."/>
            <person name="Albersmeier A."/>
            <person name="Kalinowski J."/>
            <person name="Ruckert C."/>
        </authorList>
    </citation>
    <scope>NUCLEOTIDE SEQUENCE</scope>
    <source>
        <strain evidence="4">CGMCC 4.7679</strain>
    </source>
</reference>
<dbReference type="Proteomes" id="UP000658656">
    <property type="component" value="Unassembled WGS sequence"/>
</dbReference>
<evidence type="ECO:0000256" key="2">
    <source>
        <dbReference type="ARBA" id="ARBA00008639"/>
    </source>
</evidence>
<proteinExistence type="inferred from homology"/>
<dbReference type="InterPro" id="IPR036052">
    <property type="entry name" value="TrpB-like_PALP_sf"/>
</dbReference>
<gene>
    <name evidence="4" type="ORF">GCM10017566_66890</name>
</gene>
<name>A0A8H9IYC0_9PSEU</name>
<dbReference type="InterPro" id="IPR027278">
    <property type="entry name" value="ACCD_DCysDesulf"/>
</dbReference>
<organism evidence="4 5">
    <name type="scientific">Amycolatopsis bartoniae</name>
    <dbReference type="NCBI Taxonomy" id="941986"/>
    <lineage>
        <taxon>Bacteria</taxon>
        <taxon>Bacillati</taxon>
        <taxon>Actinomycetota</taxon>
        <taxon>Actinomycetes</taxon>
        <taxon>Pseudonocardiales</taxon>
        <taxon>Pseudonocardiaceae</taxon>
        <taxon>Amycolatopsis</taxon>
    </lineage>
</organism>
<comment type="caution">
    <text evidence="4">The sequence shown here is derived from an EMBL/GenBank/DDBJ whole genome shotgun (WGS) entry which is preliminary data.</text>
</comment>
<evidence type="ECO:0000256" key="1">
    <source>
        <dbReference type="ARBA" id="ARBA00001933"/>
    </source>
</evidence>
<dbReference type="Gene3D" id="3.40.50.1100">
    <property type="match status" value="1"/>
</dbReference>
<comment type="similarity">
    <text evidence="2">Belongs to the ACC deaminase/D-cysteine desulfhydrase family.</text>
</comment>
<dbReference type="EMBL" id="BNAV01000016">
    <property type="protein sequence ID" value="GHF83449.1"/>
    <property type="molecule type" value="Genomic_DNA"/>
</dbReference>
<protein>
    <recommendedName>
        <fullName evidence="6">Pyridoxal-phosphate dependent enzyme</fullName>
    </recommendedName>
</protein>
<keyword evidence="3" id="KW-0663">Pyridoxal phosphate</keyword>
<dbReference type="PANTHER" id="PTHR43780:SF2">
    <property type="entry name" value="1-AMINOCYCLOPROPANE-1-CARBOXYLATE DEAMINASE-RELATED"/>
    <property type="match status" value="1"/>
</dbReference>
<dbReference type="SUPFAM" id="SSF53686">
    <property type="entry name" value="Tryptophan synthase beta subunit-like PLP-dependent enzymes"/>
    <property type="match status" value="1"/>
</dbReference>
<reference evidence="4" key="2">
    <citation type="submission" date="2020-09" db="EMBL/GenBank/DDBJ databases">
        <authorList>
            <person name="Sun Q."/>
            <person name="Zhou Y."/>
        </authorList>
    </citation>
    <scope>NUCLEOTIDE SEQUENCE</scope>
    <source>
        <strain evidence="4">CGMCC 4.7679</strain>
    </source>
</reference>
<accession>A0A8H9IYC0</accession>
<evidence type="ECO:0000256" key="3">
    <source>
        <dbReference type="ARBA" id="ARBA00022898"/>
    </source>
</evidence>
<dbReference type="GO" id="GO:1901605">
    <property type="term" value="P:alpha-amino acid metabolic process"/>
    <property type="evidence" value="ECO:0007669"/>
    <property type="project" value="UniProtKB-ARBA"/>
</dbReference>